<keyword evidence="8" id="KW-0677">Repeat</keyword>
<feature type="transmembrane region" description="Helical" evidence="15">
    <location>
        <begin position="1919"/>
        <end position="1941"/>
    </location>
</feature>
<evidence type="ECO:0000313" key="19">
    <source>
        <dbReference type="Proteomes" id="UP000324632"/>
    </source>
</evidence>
<dbReference type="InterPro" id="IPR012919">
    <property type="entry name" value="SUN_dom"/>
</dbReference>
<evidence type="ECO:0000256" key="3">
    <source>
        <dbReference type="ARBA" id="ARBA00007561"/>
    </source>
</evidence>
<dbReference type="GO" id="GO:0007009">
    <property type="term" value="P:plasma membrane organization"/>
    <property type="evidence" value="ECO:0007669"/>
    <property type="project" value="TreeGrafter"/>
</dbReference>
<dbReference type="InterPro" id="IPR037724">
    <property type="entry name" value="C2E_Ferlin"/>
</dbReference>
<organism evidence="18 19">
    <name type="scientific">Triplophysa tibetana</name>
    <dbReference type="NCBI Taxonomy" id="1572043"/>
    <lineage>
        <taxon>Eukaryota</taxon>
        <taxon>Metazoa</taxon>
        <taxon>Chordata</taxon>
        <taxon>Craniata</taxon>
        <taxon>Vertebrata</taxon>
        <taxon>Euteleostomi</taxon>
        <taxon>Actinopterygii</taxon>
        <taxon>Neopterygii</taxon>
        <taxon>Teleostei</taxon>
        <taxon>Ostariophysi</taxon>
        <taxon>Cypriniformes</taxon>
        <taxon>Nemacheilidae</taxon>
        <taxon>Triplophysa</taxon>
    </lineage>
</organism>
<evidence type="ECO:0000256" key="6">
    <source>
        <dbReference type="ARBA" id="ARBA00022692"/>
    </source>
</evidence>
<dbReference type="FunFam" id="2.60.40.150:FF:000009">
    <property type="entry name" value="dysferlin isoform X2"/>
    <property type="match status" value="1"/>
</dbReference>
<dbReference type="InterPro" id="IPR000008">
    <property type="entry name" value="C2_dom"/>
</dbReference>
<dbReference type="GO" id="GO:0030659">
    <property type="term" value="C:cytoplasmic vesicle membrane"/>
    <property type="evidence" value="ECO:0007669"/>
    <property type="project" value="UniProtKB-SubCell"/>
</dbReference>
<evidence type="ECO:0000256" key="13">
    <source>
        <dbReference type="ARBA" id="ARBA00023329"/>
    </source>
</evidence>
<evidence type="ECO:0000313" key="18">
    <source>
        <dbReference type="EMBL" id="KAA0725619.1"/>
    </source>
</evidence>
<evidence type="ECO:0000256" key="2">
    <source>
        <dbReference type="ARBA" id="ARBA00004483"/>
    </source>
</evidence>
<dbReference type="CDD" id="cd08373">
    <property type="entry name" value="C2A_Ferlin"/>
    <property type="match status" value="1"/>
</dbReference>
<reference evidence="18 19" key="1">
    <citation type="journal article" date="2019" name="Mol. Ecol. Resour.">
        <title>Chromosome-level genome assembly of Triplophysa tibetana, a fish adapted to the harsh high-altitude environment of the Tibetan Plateau.</title>
        <authorList>
            <person name="Yang X."/>
            <person name="Liu H."/>
            <person name="Ma Z."/>
            <person name="Zou Y."/>
            <person name="Zou M."/>
            <person name="Mao Y."/>
            <person name="Li X."/>
            <person name="Wang H."/>
            <person name="Chen T."/>
            <person name="Wang W."/>
            <person name="Yang R."/>
        </authorList>
    </citation>
    <scope>NUCLEOTIDE SEQUENCE [LARGE SCALE GENOMIC DNA]</scope>
    <source>
        <strain evidence="18">TTIB1903HZAU</strain>
        <tissue evidence="18">Muscle</tissue>
    </source>
</reference>
<keyword evidence="5" id="KW-0597">Phosphoprotein</keyword>
<dbReference type="CDD" id="cd04017">
    <property type="entry name" value="C2D_Ferlin"/>
    <property type="match status" value="1"/>
</dbReference>
<keyword evidence="12 15" id="KW-0472">Membrane</keyword>
<dbReference type="SMART" id="SM00694">
    <property type="entry name" value="DysFC"/>
    <property type="match status" value="2"/>
</dbReference>
<sequence>MLRVALESAAGLPKKKLGSPDPVTSVVFKDQKKKSKSISNEVNPVWNETLEFDLKDVPLDSSSYIDVIVKDFETLGKDKFIGSVKVSLKDLAGGQVKSLPLKNSPLLDESGKNIGASISMVIAYEPPVSSVSNAPDQPDGGGNTAGDADGTDAGVMSAESGPRLKISSRKPHSLPNKAQDFQHHCSRHVFYCHVKIRVRVIEGRQLSGNNIRPVVKVHMCSETHRTRIKRGNNPYFDEIDVSYIYEETAHCLMKKWVLLSDPDDSSSGAKGYLKVSMFVLGSGDEAPVEKKEQDNDKDDVESNLLLPAGVSLRWVTLNVKVFRAEDIPQSMSGILLLTHIYITTLIDVRNRLNQRYAHRSQVTSLLQPSIISTSVYSNTVQTLMFDEKICSYLNITAHMDDSISQTIKEVFGGHENKKNLVDPFVEVSFAGKKLSTQIIEKNANPEWNQQLNLQVKFPSMCDRIKLTVFDWDRLSGNDAIGTIYLDLTKIASSGGEVEGETGESEMGFLPTFGPCYINLYGSPREFTNLSDPYEELNLGKTEGAAYRGRILTELSTKLDGKAEKSVEDLSSDDVLVVQKYQRRRKFCLCAVFHSATMIQEPGEPIQFEVSIGNYGNIMDSTCKPLASSTQFSCAMFDGNNYYYLPWGDTKPVVAITSFWEDISHRLDSLNILLYISERLQTNLTLLKTEIQSKASDTRLVEIWMRLINHLMEDLSSCKIPDLEGKPNLTALDIQMKKLRDGCLKNIMDGARLLFEEATDVQKCVSIIESWLNKLKQLAEEFPMDKNKGLKIPAQIRVNMWLGLAAEEKKFNPFAEGTFNVFAELYENQAQVLGKWGTTGLLNRSKFSDVTGKVKLKQEYFLPPVGWEWEGEWKVDPERCLLAEADAGHTEFLDEVYENESRFPGGEWKPAAESYSDVNGEKVQSPAEVQCPAGWQWQENWTSDVNRAVDEKGWEYGVTIPPDNKPKSWVPAEKMYHKKDDGDPEGWEYSSLIGWKFHRQQRSSDTFRRRRWRRRMSPAERLGASAIFRLEGALGVDTESKAEEKTSKADSSLQFGGNTPTASCTFEHPYVHVSFLHQSQTTETIKSTLNPTWDQTLIFKNLEIYGDPQTLAQSPPLVLLEIFDSDQVVRMRVFTFQIHVKGSSDSTLAFICVLCCQGKDEMLGRCSCVPVVTLKSSMDCVSVKLQWECVVKKGVSAGEVLVAAELFLKVLAWGLRNMKTYQLAPVTSPSLVVECGGERVQTAVIKNIKKSPNFPGNVLMLKVVSVIYTHPTLTHLCFNREFLPKEEMYTPPIVLKVIDHRPFGRKPVVGQCVITNLDEFRCDPDLHVNIEDGRESLLEAQEKETVDWWSKFYASIGERNKCRPYLEKGYDMLEVYDTELENVMQFMGLSDFCKTFKLNRGKCDVDDEDPEVVGEFKGSFKIYLLPNDPGVTPPPQQFIELPDSGPQECVVKIYVVQAVDLQPKDNNGKCDPYIKISLGRKSMDDRDNYIPNTLCPVFGRLFEMTCFLPQDKDLKIAIYDFDLLSRDEKVGETVIDLENRLLSYFGSYCGLPQTYCISGSNQWRDQLRPSQILQHHARLKGLSPPRSEDNGNTLTFAGRLYCLSDFEANKELHQHLGPASERIALHVLRSQGLVPEHVETRTLYSSFQPTLPQGRLQMWVDIFPKSLGPSGPPFDISPRKAKKYFLRVIVWNTTDVVLDETSITGERMSDVYVKGWMAGMEEDKQKTDVHYRSLDGDGNFNWRFVFGFEYLPAEQLCLVSKKEHFWNLDKTELRIPPKLNIQIWDNDKFSLDDYLGAIELDLQHLINPAKASEKCSLAMLPDETSPPKSEPKSLFEQKSVRGWWPCYMETNGKRELGGKIELTLEILNEKEVDERPAGKGRDEPNMNPKLDPPKRPETSFFWFTNPCKTCKFIVWRKFKWLFLGLILLILVLLFVGILLYSLPRSLCRTHLTVVFMMFGVRVEVLKCSWWCSASEVESEPSISSTHSSLRMSRRSLRLHTSSSHYGDDGLHDASLNHSAIYRRTDDRAAHSTVEAKTQTSRAQNGFSHPDGHSPSSAGHHRCSSQSASSGLCPNTTVYCREIRRHKTQGNEKYTGSMSVKDVLLQKEQPKFSGVLLVMSSMEMERFTRLEESLAQLWDRVAGGLLRQDEQHTEVLSLYNTLRVEFHRHTDRESMAKWIGDMLEERFSYLKGEGEKNSKKTQQNHDERNMREDPSENTRLTEAEALLQTLARKTEVSDQVEMEVKSLLYGSDKANDSDLPESLVQWLSDQFVSTTELHDSIGVLEKSILGNLSLQIEEGESPSEETISRTVLHAAGETGLTEDPDVHPGDCWAFQGSAGYLVIGLSMKVVPTAFSLEHIPKSLSPTGHIESAPRDFSVYGLDDEWQEEGQILGQFIYQEDGDALQTFSITEEVTRGYQLIEVRVLSNWGNEEFTCMYRFRVHGELVDESEDDTAEDV</sequence>
<evidence type="ECO:0000259" key="16">
    <source>
        <dbReference type="PROSITE" id="PS50004"/>
    </source>
</evidence>
<dbReference type="Pfam" id="PF16165">
    <property type="entry name" value="Ferlin_C"/>
    <property type="match status" value="1"/>
</dbReference>
<evidence type="ECO:0000256" key="1">
    <source>
        <dbReference type="ARBA" id="ARBA00004401"/>
    </source>
</evidence>
<accession>A0A5A9Q1E5</accession>
<dbReference type="InterPro" id="IPR012560">
    <property type="entry name" value="Ferlin_A-domain"/>
</dbReference>
<keyword evidence="7" id="KW-0479">Metal-binding</keyword>
<keyword evidence="10" id="KW-0735">Signal-anchor</keyword>
<dbReference type="PANTHER" id="PTHR12546:SF55">
    <property type="entry name" value="MYOFERLIN"/>
    <property type="match status" value="1"/>
</dbReference>
<dbReference type="PROSITE" id="PS51469">
    <property type="entry name" value="SUN"/>
    <property type="match status" value="1"/>
</dbReference>
<evidence type="ECO:0000256" key="11">
    <source>
        <dbReference type="ARBA" id="ARBA00022989"/>
    </source>
</evidence>
<comment type="caution">
    <text evidence="18">The sequence shown here is derived from an EMBL/GenBank/DDBJ whole genome shotgun (WGS) entry which is preliminary data.</text>
</comment>
<dbReference type="SMART" id="SM01200">
    <property type="entry name" value="FerA"/>
    <property type="match status" value="1"/>
</dbReference>
<evidence type="ECO:0000256" key="7">
    <source>
        <dbReference type="ARBA" id="ARBA00022723"/>
    </source>
</evidence>
<dbReference type="Gene3D" id="2.60.40.150">
    <property type="entry name" value="C2 domain"/>
    <property type="match status" value="6"/>
</dbReference>
<dbReference type="SUPFAM" id="SSF49562">
    <property type="entry name" value="C2 domain (Calcium/lipid-binding domain, CaLB)"/>
    <property type="match status" value="7"/>
</dbReference>
<comment type="similarity">
    <text evidence="3">Belongs to the ferlin family.</text>
</comment>
<keyword evidence="13" id="KW-0968">Cytoplasmic vesicle</keyword>
<keyword evidence="11 15" id="KW-1133">Transmembrane helix</keyword>
<keyword evidence="9" id="KW-0106">Calcium</keyword>
<feature type="region of interest" description="Disordered" evidence="14">
    <location>
        <begin position="2025"/>
        <end position="2069"/>
    </location>
</feature>
<dbReference type="InterPro" id="IPR032362">
    <property type="entry name" value="Ferlin_C"/>
</dbReference>
<feature type="region of interest" description="Disordered" evidence="14">
    <location>
        <begin position="129"/>
        <end position="158"/>
    </location>
</feature>
<dbReference type="InterPro" id="IPR037721">
    <property type="entry name" value="Ferlin"/>
</dbReference>
<dbReference type="SMART" id="SM01202">
    <property type="entry name" value="FerI"/>
    <property type="match status" value="1"/>
</dbReference>
<dbReference type="InterPro" id="IPR055072">
    <property type="entry name" value="Ferlin_DSRM"/>
</dbReference>
<dbReference type="Pfam" id="PF22901">
    <property type="entry name" value="dsrm_Ferlin"/>
    <property type="match status" value="1"/>
</dbReference>
<feature type="domain" description="SUN" evidence="17">
    <location>
        <begin position="2260"/>
        <end position="2444"/>
    </location>
</feature>
<dbReference type="CDD" id="cd04037">
    <property type="entry name" value="C2E_Ferlin"/>
    <property type="match status" value="1"/>
</dbReference>
<dbReference type="InterPro" id="IPR037726">
    <property type="entry name" value="C2A_Ferlin"/>
</dbReference>
<dbReference type="Proteomes" id="UP000324632">
    <property type="component" value="Chromosome 1"/>
</dbReference>
<dbReference type="PROSITE" id="PS50004">
    <property type="entry name" value="C2"/>
    <property type="match status" value="4"/>
</dbReference>
<dbReference type="InterPro" id="IPR037723">
    <property type="entry name" value="C2D_Ferlin"/>
</dbReference>
<dbReference type="Pfam" id="PF08151">
    <property type="entry name" value="FerI"/>
    <property type="match status" value="1"/>
</dbReference>
<keyword evidence="4" id="KW-1003">Cell membrane</keyword>
<dbReference type="CDD" id="cd08374">
    <property type="entry name" value="C2F_Ferlin"/>
    <property type="match status" value="1"/>
</dbReference>
<dbReference type="Pfam" id="PF07738">
    <property type="entry name" value="Sad1_UNC"/>
    <property type="match status" value="1"/>
</dbReference>
<name>A0A5A9Q1E5_9TELE</name>
<dbReference type="GO" id="GO:0046872">
    <property type="term" value="F:metal ion binding"/>
    <property type="evidence" value="ECO:0007669"/>
    <property type="project" value="UniProtKB-KW"/>
</dbReference>
<evidence type="ECO:0000256" key="15">
    <source>
        <dbReference type="SAM" id="Phobius"/>
    </source>
</evidence>
<feature type="domain" description="C2" evidence="16">
    <location>
        <begin position="1431"/>
        <end position="1554"/>
    </location>
</feature>
<feature type="compositionally biased region" description="Low complexity" evidence="14">
    <location>
        <begin position="145"/>
        <end position="154"/>
    </location>
</feature>
<dbReference type="Pfam" id="PF08165">
    <property type="entry name" value="FerA"/>
    <property type="match status" value="1"/>
</dbReference>
<evidence type="ECO:0000256" key="4">
    <source>
        <dbReference type="ARBA" id="ARBA00022475"/>
    </source>
</evidence>
<keyword evidence="19" id="KW-1185">Reference proteome</keyword>
<evidence type="ECO:0000256" key="10">
    <source>
        <dbReference type="ARBA" id="ARBA00022968"/>
    </source>
</evidence>
<proteinExistence type="inferred from homology"/>
<dbReference type="PANTHER" id="PTHR12546">
    <property type="entry name" value="FER-1-LIKE"/>
    <property type="match status" value="1"/>
</dbReference>
<dbReference type="Pfam" id="PF00168">
    <property type="entry name" value="C2"/>
    <property type="match status" value="6"/>
</dbReference>
<dbReference type="Gene3D" id="2.60.120.260">
    <property type="entry name" value="Galactose-binding domain-like"/>
    <property type="match status" value="1"/>
</dbReference>
<evidence type="ECO:0000256" key="12">
    <source>
        <dbReference type="ARBA" id="ARBA00023136"/>
    </source>
</evidence>
<dbReference type="GO" id="GO:0005886">
    <property type="term" value="C:plasma membrane"/>
    <property type="evidence" value="ECO:0007669"/>
    <property type="project" value="UniProtKB-SubCell"/>
</dbReference>
<evidence type="ECO:0000259" key="17">
    <source>
        <dbReference type="PROSITE" id="PS51469"/>
    </source>
</evidence>
<evidence type="ECO:0000256" key="14">
    <source>
        <dbReference type="SAM" id="MobiDB-lite"/>
    </source>
</evidence>
<dbReference type="SMART" id="SM00693">
    <property type="entry name" value="DysFN"/>
    <property type="match status" value="2"/>
</dbReference>
<dbReference type="GO" id="GO:0061025">
    <property type="term" value="P:membrane fusion"/>
    <property type="evidence" value="ECO:0007669"/>
    <property type="project" value="TreeGrafter"/>
</dbReference>
<dbReference type="InterPro" id="IPR006614">
    <property type="entry name" value="Peroxin/Ferlin"/>
</dbReference>
<comment type="subcellular location">
    <subcellularLocation>
        <location evidence="1">Cell membrane</location>
        <topology evidence="1">Single-pass type II membrane protein</topology>
    </subcellularLocation>
    <subcellularLocation>
        <location evidence="2">Cytoplasmic vesicle membrane</location>
        <topology evidence="2">Single-pass type II membrane protein</topology>
    </subcellularLocation>
</comment>
<dbReference type="EMBL" id="SOYY01000001">
    <property type="protein sequence ID" value="KAA0725619.1"/>
    <property type="molecule type" value="Genomic_DNA"/>
</dbReference>
<feature type="compositionally biased region" description="Polar residues" evidence="14">
    <location>
        <begin position="2033"/>
        <end position="2045"/>
    </location>
</feature>
<evidence type="ECO:0000256" key="8">
    <source>
        <dbReference type="ARBA" id="ARBA00022737"/>
    </source>
</evidence>
<dbReference type="InterPro" id="IPR035892">
    <property type="entry name" value="C2_domain_sf"/>
</dbReference>
<feature type="domain" description="C2" evidence="16">
    <location>
        <begin position="389"/>
        <end position="501"/>
    </location>
</feature>
<dbReference type="SMART" id="SM00239">
    <property type="entry name" value="C2"/>
    <property type="match status" value="6"/>
</dbReference>
<keyword evidence="6 15" id="KW-0812">Transmembrane</keyword>
<feature type="region of interest" description="Disordered" evidence="14">
    <location>
        <begin position="2191"/>
        <end position="2215"/>
    </location>
</feature>
<feature type="domain" description="C2" evidence="16">
    <location>
        <begin position="1"/>
        <end position="101"/>
    </location>
</feature>
<dbReference type="InterPro" id="IPR012968">
    <property type="entry name" value="FerIin_dom"/>
</dbReference>
<protein>
    <submittedName>
        <fullName evidence="18">Myoferlin Fer-1-like protein 3</fullName>
    </submittedName>
</protein>
<evidence type="ECO:0000256" key="5">
    <source>
        <dbReference type="ARBA" id="ARBA00022553"/>
    </source>
</evidence>
<dbReference type="InterPro" id="IPR037722">
    <property type="entry name" value="C2C_Ferlin"/>
</dbReference>
<evidence type="ECO:0000256" key="9">
    <source>
        <dbReference type="ARBA" id="ARBA00022837"/>
    </source>
</evidence>
<gene>
    <name evidence="18" type="ORF">E1301_Tti021825</name>
</gene>
<feature type="domain" description="C2" evidence="16">
    <location>
        <begin position="1667"/>
        <end position="1815"/>
    </location>
</feature>
<dbReference type="CDD" id="cd04018">
    <property type="entry name" value="C2C_Ferlin"/>
    <property type="match status" value="1"/>
</dbReference>
<dbReference type="InterPro" id="IPR037725">
    <property type="entry name" value="C2F_Ferlin"/>
</dbReference>